<dbReference type="InterPro" id="IPR012337">
    <property type="entry name" value="RNaseH-like_sf"/>
</dbReference>
<evidence type="ECO:0000256" key="1">
    <source>
        <dbReference type="SAM" id="MobiDB-lite"/>
    </source>
</evidence>
<dbReference type="InterPro" id="IPR043128">
    <property type="entry name" value="Rev_trsase/Diguanyl_cyclase"/>
</dbReference>
<dbReference type="InterPro" id="IPR036397">
    <property type="entry name" value="RNaseH_sf"/>
</dbReference>
<organism evidence="3 4">
    <name type="scientific">Bursaphelenchus okinawaensis</name>
    <dbReference type="NCBI Taxonomy" id="465554"/>
    <lineage>
        <taxon>Eukaryota</taxon>
        <taxon>Metazoa</taxon>
        <taxon>Ecdysozoa</taxon>
        <taxon>Nematoda</taxon>
        <taxon>Chromadorea</taxon>
        <taxon>Rhabditida</taxon>
        <taxon>Tylenchina</taxon>
        <taxon>Tylenchomorpha</taxon>
        <taxon>Aphelenchoidea</taxon>
        <taxon>Aphelenchoididae</taxon>
        <taxon>Bursaphelenchus</taxon>
    </lineage>
</organism>
<evidence type="ECO:0000259" key="2">
    <source>
        <dbReference type="PROSITE" id="PS50994"/>
    </source>
</evidence>
<accession>A0A811KJI7</accession>
<dbReference type="InterPro" id="IPR043502">
    <property type="entry name" value="DNA/RNA_pol_sf"/>
</dbReference>
<dbReference type="GO" id="GO:0042575">
    <property type="term" value="C:DNA polymerase complex"/>
    <property type="evidence" value="ECO:0007669"/>
    <property type="project" value="UniProtKB-ARBA"/>
</dbReference>
<dbReference type="GO" id="GO:0015074">
    <property type="term" value="P:DNA integration"/>
    <property type="evidence" value="ECO:0007669"/>
    <property type="project" value="InterPro"/>
</dbReference>
<dbReference type="Pfam" id="PF05380">
    <property type="entry name" value="Peptidase_A17"/>
    <property type="match status" value="1"/>
</dbReference>
<evidence type="ECO:0000313" key="4">
    <source>
        <dbReference type="Proteomes" id="UP000614601"/>
    </source>
</evidence>
<gene>
    <name evidence="3" type="ORF">BOKJ2_LOCUS6585</name>
</gene>
<comment type="caution">
    <text evidence="3">The sequence shown here is derived from an EMBL/GenBank/DDBJ whole genome shotgun (WGS) entry which is preliminary data.</text>
</comment>
<dbReference type="InterPro" id="IPR001584">
    <property type="entry name" value="Integrase_cat-core"/>
</dbReference>
<dbReference type="PANTHER" id="PTHR47331:SF1">
    <property type="entry name" value="GAG-LIKE PROTEIN"/>
    <property type="match status" value="1"/>
</dbReference>
<keyword evidence="4" id="KW-1185">Reference proteome</keyword>
<dbReference type="Proteomes" id="UP000783686">
    <property type="component" value="Unassembled WGS sequence"/>
</dbReference>
<proteinExistence type="predicted"/>
<dbReference type="Gene3D" id="3.10.10.10">
    <property type="entry name" value="HIV Type 1 Reverse Transcriptase, subunit A, domain 1"/>
    <property type="match status" value="1"/>
</dbReference>
<dbReference type="Gene3D" id="3.30.70.270">
    <property type="match status" value="1"/>
</dbReference>
<dbReference type="EMBL" id="CAJFDH010000003">
    <property type="protein sequence ID" value="CAD5216422.1"/>
    <property type="molecule type" value="Genomic_DNA"/>
</dbReference>
<sequence length="1524" mass="174806">MSYRSSTGAYRKILGPGLATANKLVAKYKDFNIEINSAETNLENQIRIQGILIEVEALQKSTEKKLTQLSGINQEWRDQIKILPQEDHVEEDKIFIDFDDKTSMTATIEQLDTCLTNLDAYLRTAKHLLDSLARTDTPVVVQQQTPEYFQLAKLKLPRFNGKGDWREFESIFEESVVKNPSMSKATKFRYLADALTDEARMLIVPAFPQSGENFDAAYAALKERYGTEEAQKRHLVEELLSMKKPNDTNSEVKNFLQSVESLCLRMEAIHVDPNKLETRCAVERILPGRLKKEVMKAKIMADHWDTNELRKTLKLLLRLELELNDSKDKTSQRSTLTTQSKGSFNKFDCLFCGSDDHKTSWCKKCKTPKQRQQRVRDLKRCLGCFKSIKHNCGATCKICHKKGHHYILCYNNKIYEGQNKQKQNNWNKSPRKNKQTNFTDNESGEDESERTAIFAQNMSLATLLPTLRIKISDPKNKKGSAIVNCLIDSCADDSYITKRLAKQISVMTTDKTTLITSTFGGRKSEEKAEEATVTLESLVSKDKLTTKVIVVKEISGQVKRMKQINSVQKIEKVQIDALLGANIFAKICNLPKNKYGFASLKTTFGTAVLGTGSTQKESDESCKFSFVTQAEKTNEELKKIWSFEAIAIDGSDYGLKVEDEVFKRFLETLKFEQGRYQARWPWKIPRQFVAESRKLALGRLNSLYNKQKGSKLWDEYDNIIKDQIEKDIIEEVTEEKASDGNCVHYLPHLAVERPEHSSTKIRIVFDASAGKYSLNDAMEKGPMLVPLLMGILLRVRTGKYLLAGDLEKAFLAIELQKEARDTTRFLWLKNPNLPPSPENLRVFRFKRIVFGNRSSPSVLAMTLKHLVTEKAPSFIQKELDENTYVDNTNVQAETAERLFEKYEAQEELFESASMKIGKFATNCEAVKKKIPKEEQEEKETVSMLGLLWNTVEDTLEVKIPKVPTIYTKREVLSRLHGIFDPMGFVCPALLPLKQLLQQLWLKNLDWDEELPIEMKDLYDQFRQSWANSEAVKVQRHVRIEEQNILHGFSDASTKAYGCAMYLNGKLILAKTRVYPTKMKVLVPKGELCGLLINVRALKFIKTQLNIQNCKMIAWTDSTAALGWVLAEEDSKDVFVRNRVREIKQIQKECEIEIRHVPGELNVADKASRGCSINELMNDKSWWNGPEFIHDSEENWPKNPQEVKVIDDLNEEKPRVIVQTFLTVKDEMEPEVVDCIRKSTDWKNALSNLSKDCQKSQAEATKLLIKCGQIEDGLDFASPFILKGSKEGDEKKVYILLFTCLVTRMIHLELTEDITSKNALNALIRFVNRRTKPKVLLSDNGTQLKAVFKAFPQWFNDEAIKWKFIPESAPAFGGVYERCVGITKKALTKMTGHSRMSAEDWRTTITEVEAIVNSRPLLYSSKEPQKTIRPIDFLLPDVVLGLPQLEDMEEENPEDEDYLPIKLKKDKLVDAYRAKVARINEFWKAYQTLYFDMLREKSRWHHKGKGIEKEPKLHEKVLIHEENKK</sequence>
<dbReference type="InterPro" id="IPR005312">
    <property type="entry name" value="DUF1759"/>
</dbReference>
<dbReference type="InterPro" id="IPR021109">
    <property type="entry name" value="Peptidase_aspartic_dom_sf"/>
</dbReference>
<dbReference type="EMBL" id="CAJFCW020000003">
    <property type="protein sequence ID" value="CAG9105921.1"/>
    <property type="molecule type" value="Genomic_DNA"/>
</dbReference>
<dbReference type="OrthoDB" id="5875526at2759"/>
<name>A0A811KJI7_9BILA</name>
<dbReference type="PANTHER" id="PTHR47331">
    <property type="entry name" value="PHD-TYPE DOMAIN-CONTAINING PROTEIN"/>
    <property type="match status" value="1"/>
</dbReference>
<feature type="region of interest" description="Disordered" evidence="1">
    <location>
        <begin position="421"/>
        <end position="449"/>
    </location>
</feature>
<dbReference type="InterPro" id="IPR008042">
    <property type="entry name" value="Retrotrans_Pao"/>
</dbReference>
<dbReference type="SUPFAM" id="SSF56672">
    <property type="entry name" value="DNA/RNA polymerases"/>
    <property type="match status" value="1"/>
</dbReference>
<feature type="domain" description="Integrase catalytic" evidence="2">
    <location>
        <begin position="1273"/>
        <end position="1437"/>
    </location>
</feature>
<dbReference type="Gene3D" id="2.40.70.10">
    <property type="entry name" value="Acid Proteases"/>
    <property type="match status" value="1"/>
</dbReference>
<dbReference type="SUPFAM" id="SSF53098">
    <property type="entry name" value="Ribonuclease H-like"/>
    <property type="match status" value="1"/>
</dbReference>
<dbReference type="Proteomes" id="UP000614601">
    <property type="component" value="Unassembled WGS sequence"/>
</dbReference>
<reference evidence="3" key="1">
    <citation type="submission" date="2020-09" db="EMBL/GenBank/DDBJ databases">
        <authorList>
            <person name="Kikuchi T."/>
        </authorList>
    </citation>
    <scope>NUCLEOTIDE SEQUENCE</scope>
    <source>
        <strain evidence="3">SH1</strain>
    </source>
</reference>
<dbReference type="Pfam" id="PF03564">
    <property type="entry name" value="DUF1759"/>
    <property type="match status" value="1"/>
</dbReference>
<evidence type="ECO:0000313" key="3">
    <source>
        <dbReference type="EMBL" id="CAD5216422.1"/>
    </source>
</evidence>
<protein>
    <recommendedName>
        <fullName evidence="2">Integrase catalytic domain-containing protein</fullName>
    </recommendedName>
</protein>
<dbReference type="GO" id="GO:0003676">
    <property type="term" value="F:nucleic acid binding"/>
    <property type="evidence" value="ECO:0007669"/>
    <property type="project" value="InterPro"/>
</dbReference>
<dbReference type="PROSITE" id="PS50994">
    <property type="entry name" value="INTEGRASE"/>
    <property type="match status" value="1"/>
</dbReference>
<dbReference type="Gene3D" id="3.30.420.10">
    <property type="entry name" value="Ribonuclease H-like superfamily/Ribonuclease H"/>
    <property type="match status" value="1"/>
</dbReference>